<feature type="transmembrane region" description="Helical" evidence="6">
    <location>
        <begin position="399"/>
        <end position="424"/>
    </location>
</feature>
<dbReference type="CDD" id="cd07731">
    <property type="entry name" value="ComA-like_MBL-fold"/>
    <property type="match status" value="1"/>
</dbReference>
<evidence type="ECO:0000256" key="5">
    <source>
        <dbReference type="ARBA" id="ARBA00023136"/>
    </source>
</evidence>
<evidence type="ECO:0000256" key="3">
    <source>
        <dbReference type="ARBA" id="ARBA00022692"/>
    </source>
</evidence>
<feature type="transmembrane region" description="Helical" evidence="6">
    <location>
        <begin position="276"/>
        <end position="303"/>
    </location>
</feature>
<sequence length="758" mass="87481">MKNLLPLPNSFKHCDFSWINQIAYCTLFTVCSYYGLVLSQLILLLIAGYVFIYLLYARKVTLCILSLIVLILCLGSGYLQRHQQSPSSQLLQTECLIYPDSVTVNGDLLTADGRMKGKLVRLQIQLQSENEQQKWRMDAPSFTRLSCTGRFQSVNTSRNQHAFDYEKYLQDKNYFGLFVVKKYRVLSGSAWQTLLSQLRFYCIKQVREQLSRKASQYVQALVFGYKNQDFQEMQSLYSMSGILHLFTISGMHVIFFLGLFDYFFRRLHLSFAQRMLPFIVCALTAMFLFGISMSVLRATFTYLLTYLLNHLSIKLSRLDRFSIVLLILMVIFPNTLLVLSGQLSLLVSFLLIFIPNAKSKWQSLLFMQYLHVLTAPFLFCIFFQWPILGGILTAVFSYLFTFLLLPYCFGLFLLTFIPPLLPFFNLPFDWIVKGIEYSLQFLVNFQLHFGTIPSWLVGICLILGLLFLQSSYHYLVPIICLFLPFLYFSFTHLFARVTFVDVGQGACSVIQSAFNQEVIVIDTGGKITMEKKGWQKRKSKPNCNYSLVPYLKGEGIHRIDALVLSHGDMDHMGDLLPICEQFNVKKVYVTKGAHHNEKINRRLKQLPKQTKLYEVLANQIIGHKIPLQVLAPSKAGLGENKDSMVLYTKIHTLSFLWTGDLPKEGEIELIRKYPTLKVDILHVGHHGSHTSTDATFIQQIRPQMAIISVGEKNRYGHPHQQTIQTLKENHVQIRRTDQLGMIQYRWHFSSHIKEYLGH</sequence>
<dbReference type="RefSeq" id="WP_087663010.1">
    <property type="nucleotide sequence ID" value="NZ_NIBL01000001.1"/>
</dbReference>
<feature type="transmembrane region" description="Helical" evidence="6">
    <location>
        <begin position="323"/>
        <end position="354"/>
    </location>
</feature>
<evidence type="ECO:0000313" key="8">
    <source>
        <dbReference type="EMBL" id="OUZ19204.1"/>
    </source>
</evidence>
<dbReference type="SMART" id="SM00849">
    <property type="entry name" value="Lactamase_B"/>
    <property type="match status" value="1"/>
</dbReference>
<evidence type="ECO:0000256" key="1">
    <source>
        <dbReference type="ARBA" id="ARBA00004651"/>
    </source>
</evidence>
<dbReference type="Pfam" id="PF03772">
    <property type="entry name" value="Competence"/>
    <property type="match status" value="1"/>
</dbReference>
<feature type="domain" description="Metallo-beta-lactamase" evidence="7">
    <location>
        <begin position="504"/>
        <end position="711"/>
    </location>
</feature>
<evidence type="ECO:0000256" key="6">
    <source>
        <dbReference type="SAM" id="Phobius"/>
    </source>
</evidence>
<feature type="transmembrane region" description="Helical" evidence="6">
    <location>
        <begin position="62"/>
        <end position="79"/>
    </location>
</feature>
<dbReference type="PANTHER" id="PTHR30619">
    <property type="entry name" value="DNA INTERNALIZATION/COMPETENCE PROTEIN COMEC/REC2"/>
    <property type="match status" value="1"/>
</dbReference>
<dbReference type="Pfam" id="PF00753">
    <property type="entry name" value="Lactamase_B"/>
    <property type="match status" value="1"/>
</dbReference>
<dbReference type="GO" id="GO:0005886">
    <property type="term" value="C:plasma membrane"/>
    <property type="evidence" value="ECO:0007669"/>
    <property type="project" value="UniProtKB-SubCell"/>
</dbReference>
<evidence type="ECO:0000313" key="9">
    <source>
        <dbReference type="Proteomes" id="UP000196503"/>
    </source>
</evidence>
<feature type="transmembrane region" description="Helical" evidence="6">
    <location>
        <begin position="33"/>
        <end position="55"/>
    </location>
</feature>
<organism evidence="8 9">
    <name type="scientific">Enterococcus cecorum</name>
    <dbReference type="NCBI Taxonomy" id="44008"/>
    <lineage>
        <taxon>Bacteria</taxon>
        <taxon>Bacillati</taxon>
        <taxon>Bacillota</taxon>
        <taxon>Bacilli</taxon>
        <taxon>Lactobacillales</taxon>
        <taxon>Enterococcaceae</taxon>
        <taxon>Enterococcus</taxon>
    </lineage>
</organism>
<name>A0A200I2C0_9ENTE</name>
<dbReference type="InterPro" id="IPR036866">
    <property type="entry name" value="RibonucZ/Hydroxyglut_hydro"/>
</dbReference>
<dbReference type="NCBIfam" id="TIGR00360">
    <property type="entry name" value="ComEC_N-term"/>
    <property type="match status" value="1"/>
</dbReference>
<keyword evidence="3 6" id="KW-0812">Transmembrane</keyword>
<feature type="transmembrane region" description="Helical" evidence="6">
    <location>
        <begin position="366"/>
        <end position="387"/>
    </location>
</feature>
<dbReference type="InterPro" id="IPR004797">
    <property type="entry name" value="Competence_ComEC/Rec2"/>
</dbReference>
<gene>
    <name evidence="8" type="ORF">A5869_000853</name>
</gene>
<keyword evidence="5 6" id="KW-0472">Membrane</keyword>
<dbReference type="Gene3D" id="3.60.15.10">
    <property type="entry name" value="Ribonuclease Z/Hydroxyacylglutathione hydrolase-like"/>
    <property type="match status" value="1"/>
</dbReference>
<dbReference type="NCBIfam" id="TIGR00361">
    <property type="entry name" value="ComEC_Rec2"/>
    <property type="match status" value="1"/>
</dbReference>
<comment type="caution">
    <text evidence="8">The sequence shown here is derived from an EMBL/GenBank/DDBJ whole genome shotgun (WGS) entry which is preliminary data.</text>
</comment>
<dbReference type="EMBL" id="NIBL01000001">
    <property type="protein sequence ID" value="OUZ19204.1"/>
    <property type="molecule type" value="Genomic_DNA"/>
</dbReference>
<evidence type="ECO:0000259" key="7">
    <source>
        <dbReference type="SMART" id="SM00849"/>
    </source>
</evidence>
<protein>
    <recommendedName>
        <fullName evidence="7">Metallo-beta-lactamase domain-containing protein</fullName>
    </recommendedName>
</protein>
<accession>A0A200I2C0</accession>
<keyword evidence="4 6" id="KW-1133">Transmembrane helix</keyword>
<evidence type="ECO:0000256" key="4">
    <source>
        <dbReference type="ARBA" id="ARBA00022989"/>
    </source>
</evidence>
<feature type="transmembrane region" description="Helical" evidence="6">
    <location>
        <begin position="242"/>
        <end position="264"/>
    </location>
</feature>
<dbReference type="SUPFAM" id="SSF56281">
    <property type="entry name" value="Metallo-hydrolase/oxidoreductase"/>
    <property type="match status" value="1"/>
</dbReference>
<evidence type="ECO:0000256" key="2">
    <source>
        <dbReference type="ARBA" id="ARBA00022475"/>
    </source>
</evidence>
<dbReference type="InterPro" id="IPR035681">
    <property type="entry name" value="ComA-like_MBL"/>
</dbReference>
<keyword evidence="2" id="KW-1003">Cell membrane</keyword>
<dbReference type="Proteomes" id="UP000196503">
    <property type="component" value="Unassembled WGS sequence"/>
</dbReference>
<dbReference type="InterPro" id="IPR004477">
    <property type="entry name" value="ComEC_N"/>
</dbReference>
<dbReference type="InterPro" id="IPR052159">
    <property type="entry name" value="Competence_DNA_uptake"/>
</dbReference>
<reference evidence="8 9" key="1">
    <citation type="submission" date="2017-05" db="EMBL/GenBank/DDBJ databases">
        <title>The Genome Sequence of Enterococcus faecium 2D5_DIV0622.</title>
        <authorList>
            <consortium name="The Broad Institute Genomics Platform"/>
            <consortium name="The Broad Institute Genomic Center for Infectious Diseases"/>
            <person name="Earl A."/>
            <person name="Manson A."/>
            <person name="Schwartman J."/>
            <person name="Gilmore M."/>
            <person name="Abouelleil A."/>
            <person name="Cao P."/>
            <person name="Chapman S."/>
            <person name="Cusick C."/>
            <person name="Shea T."/>
            <person name="Young S."/>
            <person name="Neafsey D."/>
            <person name="Nusbaum C."/>
            <person name="Birren B."/>
        </authorList>
    </citation>
    <scope>NUCLEOTIDE SEQUENCE [LARGE SCALE GENOMIC DNA]</scope>
    <source>
        <strain evidence="8 9">2D5_DIV0622</strain>
    </source>
</reference>
<proteinExistence type="predicted"/>
<feature type="transmembrane region" description="Helical" evidence="6">
    <location>
        <begin position="474"/>
        <end position="495"/>
    </location>
</feature>
<feature type="transmembrane region" description="Helical" evidence="6">
    <location>
        <begin position="445"/>
        <end position="468"/>
    </location>
</feature>
<dbReference type="PANTHER" id="PTHR30619:SF7">
    <property type="entry name" value="BETA-LACTAMASE DOMAIN PROTEIN"/>
    <property type="match status" value="1"/>
</dbReference>
<dbReference type="AlphaFoldDB" id="A0A200I2C0"/>
<comment type="subcellular location">
    <subcellularLocation>
        <location evidence="1">Cell membrane</location>
        <topology evidence="1">Multi-pass membrane protein</topology>
    </subcellularLocation>
</comment>
<dbReference type="InterPro" id="IPR001279">
    <property type="entry name" value="Metallo-B-lactamas"/>
</dbReference>
<dbReference type="GO" id="GO:0030420">
    <property type="term" value="P:establishment of competence for transformation"/>
    <property type="evidence" value="ECO:0007669"/>
    <property type="project" value="InterPro"/>
</dbReference>